<dbReference type="GO" id="GO:0003729">
    <property type="term" value="F:mRNA binding"/>
    <property type="evidence" value="ECO:0007669"/>
    <property type="project" value="InterPro"/>
</dbReference>
<dbReference type="PANTHER" id="PTHR15921">
    <property type="entry name" value="PRE-MRNA CLEAVAGE COMPLEX II"/>
    <property type="match status" value="1"/>
</dbReference>
<evidence type="ECO:0000256" key="1">
    <source>
        <dbReference type="SAM" id="MobiDB-lite"/>
    </source>
</evidence>
<dbReference type="Gene3D" id="1.25.40.90">
    <property type="match status" value="1"/>
</dbReference>
<dbReference type="OMA" id="ARSDFAN"/>
<dbReference type="InterPro" id="IPR047415">
    <property type="entry name" value="Pcf11_CID"/>
</dbReference>
<dbReference type="HOGENOM" id="CLU_509459_0_0_1"/>
<dbReference type="InterPro" id="IPR045154">
    <property type="entry name" value="PCF11-like"/>
</dbReference>
<evidence type="ECO:0000313" key="4">
    <source>
        <dbReference type="Proteomes" id="UP000013827"/>
    </source>
</evidence>
<feature type="compositionally biased region" description="Low complexity" evidence="1">
    <location>
        <begin position="352"/>
        <end position="361"/>
    </location>
</feature>
<reference evidence="4" key="1">
    <citation type="journal article" date="2013" name="Nature">
        <title>Pan genome of the phytoplankton Emiliania underpins its global distribution.</title>
        <authorList>
            <person name="Read B.A."/>
            <person name="Kegel J."/>
            <person name="Klute M.J."/>
            <person name="Kuo A."/>
            <person name="Lefebvre S.C."/>
            <person name="Maumus F."/>
            <person name="Mayer C."/>
            <person name="Miller J."/>
            <person name="Monier A."/>
            <person name="Salamov A."/>
            <person name="Young J."/>
            <person name="Aguilar M."/>
            <person name="Claverie J.M."/>
            <person name="Frickenhaus S."/>
            <person name="Gonzalez K."/>
            <person name="Herman E.K."/>
            <person name="Lin Y.C."/>
            <person name="Napier J."/>
            <person name="Ogata H."/>
            <person name="Sarno A.F."/>
            <person name="Shmutz J."/>
            <person name="Schroeder D."/>
            <person name="de Vargas C."/>
            <person name="Verret F."/>
            <person name="von Dassow P."/>
            <person name="Valentin K."/>
            <person name="Van de Peer Y."/>
            <person name="Wheeler G."/>
            <person name="Dacks J.B."/>
            <person name="Delwiche C.F."/>
            <person name="Dyhrman S.T."/>
            <person name="Glockner G."/>
            <person name="John U."/>
            <person name="Richards T."/>
            <person name="Worden A.Z."/>
            <person name="Zhang X."/>
            <person name="Grigoriev I.V."/>
            <person name="Allen A.E."/>
            <person name="Bidle K."/>
            <person name="Borodovsky M."/>
            <person name="Bowler C."/>
            <person name="Brownlee C."/>
            <person name="Cock J.M."/>
            <person name="Elias M."/>
            <person name="Gladyshev V.N."/>
            <person name="Groth M."/>
            <person name="Guda C."/>
            <person name="Hadaegh A."/>
            <person name="Iglesias-Rodriguez M.D."/>
            <person name="Jenkins J."/>
            <person name="Jones B.M."/>
            <person name="Lawson T."/>
            <person name="Leese F."/>
            <person name="Lindquist E."/>
            <person name="Lobanov A."/>
            <person name="Lomsadze A."/>
            <person name="Malik S.B."/>
            <person name="Marsh M.E."/>
            <person name="Mackinder L."/>
            <person name="Mock T."/>
            <person name="Mueller-Roeber B."/>
            <person name="Pagarete A."/>
            <person name="Parker M."/>
            <person name="Probert I."/>
            <person name="Quesneville H."/>
            <person name="Raines C."/>
            <person name="Rensing S.A."/>
            <person name="Riano-Pachon D.M."/>
            <person name="Richier S."/>
            <person name="Rokitta S."/>
            <person name="Shiraiwa Y."/>
            <person name="Soanes D.M."/>
            <person name="van der Giezen M."/>
            <person name="Wahlund T.M."/>
            <person name="Williams B."/>
            <person name="Wilson W."/>
            <person name="Wolfe G."/>
            <person name="Wurch L.L."/>
        </authorList>
    </citation>
    <scope>NUCLEOTIDE SEQUENCE</scope>
</reference>
<sequence length="535" mass="54416">MPTPEEEEVAASYALELAELTFNSKPIINSLTMIADEERAFSHAIAGVVLRKIGSALADKKLPIIYLLDSICKNVGAAYKNHFAPALPQTIGDAFDANGPKVRTSLQKLVDTWTGVFEPAVVAATRARIGASAAPAATAAPAPPGAAAPPRPGPPPAAGRKRVRGGAGVARESLKIELSALMGRIQAHESARLPPDVQLLTFVAQAAGINESILAQTERGSAEFGAVSAQLAAMCERHAGLAAALAAEGTPIPPSAALPEARRQPQPQPPPQQHFPPPPPQQPMAQRPPPPPPSGAPSRPAAAPPPPPVVDVSKLLNDLAAAGVINAAAPAAAPSLTQPQPQLAMPAPFAPPLSSSTLGSGPHSTLGALGAGGALGLGGGLGLGGLQGSSLGMNDPAISAAVHLLYRDREHAGWRGPADGQPAAGSPPLCRRWYAPVDEWVAAAPARQAGLQHASAFATLAHDNAAAHEPAAPAAPQPLLRAPSNAVRVECSKCGEEISMVFDDESEEWMLQGAVDAGGGVFHHYDCAAPRGGGG</sequence>
<dbReference type="Proteomes" id="UP000013827">
    <property type="component" value="Unassembled WGS sequence"/>
</dbReference>
<evidence type="ECO:0000313" key="3">
    <source>
        <dbReference type="EnsemblProtists" id="EOD31191"/>
    </source>
</evidence>
<organism evidence="3 4">
    <name type="scientific">Emiliania huxleyi (strain CCMP1516)</name>
    <dbReference type="NCBI Taxonomy" id="280463"/>
    <lineage>
        <taxon>Eukaryota</taxon>
        <taxon>Haptista</taxon>
        <taxon>Haptophyta</taxon>
        <taxon>Prymnesiophyceae</taxon>
        <taxon>Isochrysidales</taxon>
        <taxon>Noelaerhabdaceae</taxon>
        <taxon>Emiliania</taxon>
    </lineage>
</organism>
<dbReference type="PANTHER" id="PTHR15921:SF3">
    <property type="entry name" value="PRE-MRNA CLEAVAGE COMPLEX 2 PROTEIN PCF11"/>
    <property type="match status" value="1"/>
</dbReference>
<dbReference type="GO" id="GO:0005849">
    <property type="term" value="C:mRNA cleavage factor complex"/>
    <property type="evidence" value="ECO:0007669"/>
    <property type="project" value="TreeGrafter"/>
</dbReference>
<dbReference type="RefSeq" id="XP_005783620.1">
    <property type="nucleotide sequence ID" value="XM_005783563.1"/>
</dbReference>
<feature type="compositionally biased region" description="Pro residues" evidence="1">
    <location>
        <begin position="141"/>
        <end position="157"/>
    </location>
</feature>
<feature type="region of interest" description="Disordered" evidence="1">
    <location>
        <begin position="337"/>
        <end position="361"/>
    </location>
</feature>
<dbReference type="STRING" id="2903.R1F767"/>
<feature type="domain" description="CID" evidence="2">
    <location>
        <begin position="5"/>
        <end position="133"/>
    </location>
</feature>
<evidence type="ECO:0000259" key="2">
    <source>
        <dbReference type="PROSITE" id="PS51391"/>
    </source>
</evidence>
<accession>A0A0D3K606</accession>
<dbReference type="PaxDb" id="2903-EOD31191"/>
<dbReference type="GO" id="GO:0006369">
    <property type="term" value="P:termination of RNA polymerase II transcription"/>
    <property type="evidence" value="ECO:0007669"/>
    <property type="project" value="InterPro"/>
</dbReference>
<keyword evidence="4" id="KW-1185">Reference proteome</keyword>
<reference evidence="3" key="2">
    <citation type="submission" date="2024-10" db="UniProtKB">
        <authorList>
            <consortium name="EnsemblProtists"/>
        </authorList>
    </citation>
    <scope>IDENTIFICATION</scope>
</reference>
<feature type="compositionally biased region" description="Pro residues" evidence="1">
    <location>
        <begin position="266"/>
        <end position="295"/>
    </location>
</feature>
<dbReference type="PROSITE" id="PS51391">
    <property type="entry name" value="CID"/>
    <property type="match status" value="1"/>
</dbReference>
<dbReference type="InterPro" id="IPR008942">
    <property type="entry name" value="ENTH_VHS"/>
</dbReference>
<protein>
    <recommendedName>
        <fullName evidence="2">CID domain-containing protein</fullName>
    </recommendedName>
</protein>
<dbReference type="CDD" id="cd16982">
    <property type="entry name" value="CID_Pcf11"/>
    <property type="match status" value="1"/>
</dbReference>
<dbReference type="GeneID" id="17276464"/>
<dbReference type="Pfam" id="PF04818">
    <property type="entry name" value="CID"/>
    <property type="match status" value="1"/>
</dbReference>
<dbReference type="SMART" id="SM00582">
    <property type="entry name" value="RPR"/>
    <property type="match status" value="1"/>
</dbReference>
<proteinExistence type="predicted"/>
<dbReference type="AlphaFoldDB" id="A0A0D3K606"/>
<dbReference type="KEGG" id="ehx:EMIHUDRAFT_462873"/>
<dbReference type="InterPro" id="IPR006569">
    <property type="entry name" value="CID_dom"/>
</dbReference>
<dbReference type="SUPFAM" id="SSF48464">
    <property type="entry name" value="ENTH/VHS domain"/>
    <property type="match status" value="1"/>
</dbReference>
<feature type="region of interest" description="Disordered" evidence="1">
    <location>
        <begin position="250"/>
        <end position="310"/>
    </location>
</feature>
<dbReference type="eggNOG" id="KOG2071">
    <property type="taxonomic scope" value="Eukaryota"/>
</dbReference>
<name>A0A0D3K606_EMIH1</name>
<dbReference type="GO" id="GO:0000993">
    <property type="term" value="F:RNA polymerase II complex binding"/>
    <property type="evidence" value="ECO:0007669"/>
    <property type="project" value="InterPro"/>
</dbReference>
<dbReference type="EnsemblProtists" id="EOD31191">
    <property type="protein sequence ID" value="EOD31191"/>
    <property type="gene ID" value="EMIHUDRAFT_462873"/>
</dbReference>
<dbReference type="GO" id="GO:0005737">
    <property type="term" value="C:cytoplasm"/>
    <property type="evidence" value="ECO:0007669"/>
    <property type="project" value="TreeGrafter"/>
</dbReference>
<dbReference type="GO" id="GO:0031124">
    <property type="term" value="P:mRNA 3'-end processing"/>
    <property type="evidence" value="ECO:0007669"/>
    <property type="project" value="InterPro"/>
</dbReference>
<feature type="region of interest" description="Disordered" evidence="1">
    <location>
        <begin position="135"/>
        <end position="166"/>
    </location>
</feature>